<proteinExistence type="predicted"/>
<dbReference type="Proteomes" id="UP001313282">
    <property type="component" value="Unassembled WGS sequence"/>
</dbReference>
<evidence type="ECO:0000256" key="1">
    <source>
        <dbReference type="SAM" id="SignalP"/>
    </source>
</evidence>
<dbReference type="AlphaFoldDB" id="A0AAN8RN69"/>
<comment type="caution">
    <text evidence="2">The sequence shown here is derived from an EMBL/GenBank/DDBJ whole genome shotgun (WGS) entry which is preliminary data.</text>
</comment>
<accession>A0AAN8RN69</accession>
<keyword evidence="3" id="KW-1185">Reference proteome</keyword>
<evidence type="ECO:0000313" key="3">
    <source>
        <dbReference type="Proteomes" id="UP001313282"/>
    </source>
</evidence>
<feature type="signal peptide" evidence="1">
    <location>
        <begin position="1"/>
        <end position="29"/>
    </location>
</feature>
<reference evidence="2 3" key="1">
    <citation type="submission" date="2019-10" db="EMBL/GenBank/DDBJ databases">
        <authorList>
            <person name="Palmer J.M."/>
        </authorList>
    </citation>
    <scope>NUCLEOTIDE SEQUENCE [LARGE SCALE GENOMIC DNA]</scope>
    <source>
        <strain evidence="2 3">TWF718</strain>
    </source>
</reference>
<dbReference type="EMBL" id="JAVHNR010000001">
    <property type="protein sequence ID" value="KAK6356908.1"/>
    <property type="molecule type" value="Genomic_DNA"/>
</dbReference>
<sequence length="341" mass="38096">MSSLVGHLGSFFLLSTLVFWILHLHLATAEKETILYDPTWKSMVSANRLPLKYLISNSTVIHKLQAEYCTLGGSEENPNANNPSLTSLISVVGEIVGKLNDMIPLVQSALESVNQGVKLSDLGIAASGPQDLILVSNLRDQLQQYLSIVSEFQASMLIPMMWFYELPGRYRPFLVPSRNISPFLCVIWLCVFHDANMQPIPFPGSNPADVAAASNTGSVTVEVDTDGKDTFKRAIEGLKDILDAQIMADQLALQWFTDNINNERYNFESLLPEWWLIAHEGTIESVIQRIDNWAHCWKIWAPLDALTGLADSITPLDMFLPVNREETKLVARPAEGWPWEG</sequence>
<protein>
    <submittedName>
        <fullName evidence="2">Uncharacterized protein</fullName>
    </submittedName>
</protein>
<gene>
    <name evidence="2" type="ORF">TWF718_001246</name>
</gene>
<name>A0AAN8RN69_9PEZI</name>
<feature type="chain" id="PRO_5042841347" evidence="1">
    <location>
        <begin position="30"/>
        <end position="341"/>
    </location>
</feature>
<keyword evidence="1" id="KW-0732">Signal</keyword>
<organism evidence="2 3">
    <name type="scientific">Orbilia javanica</name>
    <dbReference type="NCBI Taxonomy" id="47235"/>
    <lineage>
        <taxon>Eukaryota</taxon>
        <taxon>Fungi</taxon>
        <taxon>Dikarya</taxon>
        <taxon>Ascomycota</taxon>
        <taxon>Pezizomycotina</taxon>
        <taxon>Orbiliomycetes</taxon>
        <taxon>Orbiliales</taxon>
        <taxon>Orbiliaceae</taxon>
        <taxon>Orbilia</taxon>
    </lineage>
</organism>
<evidence type="ECO:0000313" key="2">
    <source>
        <dbReference type="EMBL" id="KAK6356908.1"/>
    </source>
</evidence>